<proteinExistence type="predicted"/>
<reference evidence="1 2" key="1">
    <citation type="journal article" date="2013" name="BMC Genomics">
        <title>Comparative genomics of parasitic silkworm microsporidia reveal an association between genome expansion and host adaptation.</title>
        <authorList>
            <person name="Pan G."/>
            <person name="Xu J."/>
            <person name="Li T."/>
            <person name="Xia Q."/>
            <person name="Liu S.L."/>
            <person name="Zhang G."/>
            <person name="Li S."/>
            <person name="Li C."/>
            <person name="Liu H."/>
            <person name="Yang L."/>
            <person name="Liu T."/>
            <person name="Zhang X."/>
            <person name="Wu Z."/>
            <person name="Fan W."/>
            <person name="Dang X."/>
            <person name="Xiang H."/>
            <person name="Tao M."/>
            <person name="Li Y."/>
            <person name="Hu J."/>
            <person name="Li Z."/>
            <person name="Lin L."/>
            <person name="Luo J."/>
            <person name="Geng L."/>
            <person name="Wang L."/>
            <person name="Long M."/>
            <person name="Wan Y."/>
            <person name="He N."/>
            <person name="Zhang Z."/>
            <person name="Lu C."/>
            <person name="Keeling P.J."/>
            <person name="Wang J."/>
            <person name="Xiang Z."/>
            <person name="Zhou Z."/>
        </authorList>
    </citation>
    <scope>NUCLEOTIDE SEQUENCE [LARGE SCALE GENOMIC DNA]</scope>
    <source>
        <strain evidence="2">CQ1 / CVCC 102059</strain>
    </source>
</reference>
<dbReference type="VEuPathDB" id="MicrosporidiaDB:NBO_7g0026"/>
<evidence type="ECO:0000313" key="2">
    <source>
        <dbReference type="Proteomes" id="UP000016927"/>
    </source>
</evidence>
<gene>
    <name evidence="1" type="ORF">NBO_7g0026</name>
</gene>
<name>R0MQN7_NOSB1</name>
<organism evidence="1 2">
    <name type="scientific">Nosema bombycis (strain CQ1 / CVCC 102059)</name>
    <name type="common">Microsporidian parasite</name>
    <name type="synonym">Pebrine of silkworm</name>
    <dbReference type="NCBI Taxonomy" id="578461"/>
    <lineage>
        <taxon>Eukaryota</taxon>
        <taxon>Fungi</taxon>
        <taxon>Fungi incertae sedis</taxon>
        <taxon>Microsporidia</taxon>
        <taxon>Nosematidae</taxon>
        <taxon>Nosema</taxon>
    </lineage>
</organism>
<dbReference type="HOGENOM" id="CLU_3032970_0_0_1"/>
<keyword evidence="2" id="KW-1185">Reference proteome</keyword>
<protein>
    <submittedName>
        <fullName evidence="1">Uncharacterized protein</fullName>
    </submittedName>
</protein>
<dbReference type="Proteomes" id="UP000016927">
    <property type="component" value="Unassembled WGS sequence"/>
</dbReference>
<sequence>MNLLNSQEQIHISSLHLNKNKESYLLLDPLKFLLSSGIHLLMDLFVIFSVDPINL</sequence>
<dbReference type="AlphaFoldDB" id="R0MQN7"/>
<dbReference type="EMBL" id="KB908915">
    <property type="protein sequence ID" value="EOB15208.1"/>
    <property type="molecule type" value="Genomic_DNA"/>
</dbReference>
<evidence type="ECO:0000313" key="1">
    <source>
        <dbReference type="EMBL" id="EOB15208.1"/>
    </source>
</evidence>
<accession>R0MQN7</accession>